<dbReference type="SMART" id="SM00013">
    <property type="entry name" value="LRRNT"/>
    <property type="match status" value="1"/>
</dbReference>
<evidence type="ECO:0000256" key="8">
    <source>
        <dbReference type="ARBA" id="ARBA00022974"/>
    </source>
</evidence>
<keyword evidence="15" id="KW-1185">Reference proteome</keyword>
<dbReference type="InterPro" id="IPR000372">
    <property type="entry name" value="LRRNT"/>
</dbReference>
<keyword evidence="3" id="KW-0964">Secreted</keyword>
<dbReference type="Proteomes" id="UP000314986">
    <property type="component" value="Unassembled WGS sequence"/>
</dbReference>
<dbReference type="Pfam" id="PF13516">
    <property type="entry name" value="LRR_6"/>
    <property type="match status" value="1"/>
</dbReference>
<feature type="signal peptide" evidence="12">
    <location>
        <begin position="1"/>
        <end position="25"/>
    </location>
</feature>
<name>A0A4W3IL56_CALMI</name>
<dbReference type="Gene3D" id="3.80.10.10">
    <property type="entry name" value="Ribonuclease Inhibitor"/>
    <property type="match status" value="3"/>
</dbReference>
<keyword evidence="5" id="KW-0433">Leucine-rich repeat</keyword>
<dbReference type="PANTHER" id="PTHR45712:SF13">
    <property type="entry name" value="KERATOCAN"/>
    <property type="match status" value="1"/>
</dbReference>
<feature type="domain" description="LRRNT" evidence="13">
    <location>
        <begin position="37"/>
        <end position="71"/>
    </location>
</feature>
<keyword evidence="7" id="KW-0677">Repeat</keyword>
<reference evidence="14" key="5">
    <citation type="submission" date="2025-09" db="UniProtKB">
        <authorList>
            <consortium name="Ensembl"/>
        </authorList>
    </citation>
    <scope>IDENTIFICATION</scope>
</reference>
<evidence type="ECO:0000256" key="2">
    <source>
        <dbReference type="ARBA" id="ARBA00005818"/>
    </source>
</evidence>
<evidence type="ECO:0000313" key="15">
    <source>
        <dbReference type="Proteomes" id="UP000314986"/>
    </source>
</evidence>
<dbReference type="InterPro" id="IPR001611">
    <property type="entry name" value="Leu-rich_rpt"/>
</dbReference>
<evidence type="ECO:0000256" key="10">
    <source>
        <dbReference type="ARBA" id="ARBA00023180"/>
    </source>
</evidence>
<evidence type="ECO:0000256" key="12">
    <source>
        <dbReference type="SAM" id="SignalP"/>
    </source>
</evidence>
<protein>
    <recommendedName>
        <fullName evidence="11">Keratocan</fullName>
    </recommendedName>
</protein>
<dbReference type="FunCoup" id="A0A4W3IL56">
    <property type="interactions" value="1"/>
</dbReference>
<dbReference type="InterPro" id="IPR032675">
    <property type="entry name" value="LRR_dom_sf"/>
</dbReference>
<dbReference type="InterPro" id="IPR050333">
    <property type="entry name" value="SLRP"/>
</dbReference>
<dbReference type="FunFam" id="3.80.10.10:FF:000092">
    <property type="entry name" value="keratocan isoform X1"/>
    <property type="match status" value="1"/>
</dbReference>
<evidence type="ECO:0000256" key="3">
    <source>
        <dbReference type="ARBA" id="ARBA00022525"/>
    </source>
</evidence>
<dbReference type="Pfam" id="PF13855">
    <property type="entry name" value="LRR_8"/>
    <property type="match status" value="2"/>
</dbReference>
<keyword evidence="6 12" id="KW-0732">Signal</keyword>
<evidence type="ECO:0000256" key="4">
    <source>
        <dbReference type="ARBA" id="ARBA00022530"/>
    </source>
</evidence>
<dbReference type="SMART" id="SM00364">
    <property type="entry name" value="LRR_BAC"/>
    <property type="match status" value="5"/>
</dbReference>
<evidence type="ECO:0000256" key="7">
    <source>
        <dbReference type="ARBA" id="ARBA00022737"/>
    </source>
</evidence>
<reference evidence="14" key="4">
    <citation type="submission" date="2025-08" db="UniProtKB">
        <authorList>
            <consortium name="Ensembl"/>
        </authorList>
    </citation>
    <scope>IDENTIFICATION</scope>
</reference>
<dbReference type="InterPro" id="IPR003591">
    <property type="entry name" value="Leu-rich_rpt_typical-subtyp"/>
</dbReference>
<keyword evidence="4" id="KW-0272">Extracellular matrix</keyword>
<keyword evidence="10" id="KW-0325">Glycoprotein</keyword>
<reference evidence="15" key="3">
    <citation type="journal article" date="2014" name="Nature">
        <title>Elephant shark genome provides unique insights into gnathostome evolution.</title>
        <authorList>
            <consortium name="International Elephant Shark Genome Sequencing Consortium"/>
            <person name="Venkatesh B."/>
            <person name="Lee A.P."/>
            <person name="Ravi V."/>
            <person name="Maurya A.K."/>
            <person name="Lian M.M."/>
            <person name="Swann J.B."/>
            <person name="Ohta Y."/>
            <person name="Flajnik M.F."/>
            <person name="Sutoh Y."/>
            <person name="Kasahara M."/>
            <person name="Hoon S."/>
            <person name="Gangu V."/>
            <person name="Roy S.W."/>
            <person name="Irimia M."/>
            <person name="Korzh V."/>
            <person name="Kondrychyn I."/>
            <person name="Lim Z.W."/>
            <person name="Tay B.H."/>
            <person name="Tohari S."/>
            <person name="Kong K.W."/>
            <person name="Ho S."/>
            <person name="Lorente-Galdos B."/>
            <person name="Quilez J."/>
            <person name="Marques-Bonet T."/>
            <person name="Raney B.J."/>
            <person name="Ingham P.W."/>
            <person name="Tay A."/>
            <person name="Hillier L.W."/>
            <person name="Minx P."/>
            <person name="Boehm T."/>
            <person name="Wilson R.K."/>
            <person name="Brenner S."/>
            <person name="Warren W.C."/>
        </authorList>
    </citation>
    <scope>NUCLEOTIDE SEQUENCE [LARGE SCALE GENOMIC DNA]</scope>
</reference>
<keyword evidence="9" id="KW-1015">Disulfide bond</keyword>
<dbReference type="FunFam" id="3.80.10.10:FF:000133">
    <property type="entry name" value="prolargin"/>
    <property type="match status" value="1"/>
</dbReference>
<dbReference type="PANTHER" id="PTHR45712">
    <property type="entry name" value="AGAP008170-PA"/>
    <property type="match status" value="1"/>
</dbReference>
<evidence type="ECO:0000256" key="9">
    <source>
        <dbReference type="ARBA" id="ARBA00023157"/>
    </source>
</evidence>
<sequence length="348" mass="39862">MTHTNMNIVVQSVLVAFILINGVWCQRASDYFSYLRDCPKECFCPPNFPNALYCDGRKLKEMPVVPARIWYVYLQNNLIETLSESSFKNASQLKWINLNKNKISNHNISKGLFQKMNNLLYLYLEDNDLEEVPSPLPNSLEQLRLARNKISKIPKGTFSNLENLSMLDLHHNKLGDFAFEENTFQGLETLVQLNMAKNGLKKMPQGIPASTLQLFLDNNSIEALPENYFNDLPKLTFVRLNHNKISDQGIPKTVFNVSSILDLQLSHNQLTAFPPFHLKLEHLYLDHNQIKSKNQVDICPTPVGSIDQYPPKELLPRLRYLRLDGNGIKPPIPLNVMICFRLLSGIVI</sequence>
<comment type="similarity">
    <text evidence="2">Belongs to the small leucine-rich proteoglycan (SLRP) family. SLRP class II subfamily.</text>
</comment>
<comment type="subcellular location">
    <subcellularLocation>
        <location evidence="1">Secreted</location>
        <location evidence="1">Extracellular space</location>
        <location evidence="1">Extracellular matrix</location>
    </subcellularLocation>
</comment>
<evidence type="ECO:0000256" key="5">
    <source>
        <dbReference type="ARBA" id="ARBA00022614"/>
    </source>
</evidence>
<dbReference type="GeneTree" id="ENSGT00940000158968"/>
<dbReference type="InParanoid" id="A0A4W3IL56"/>
<evidence type="ECO:0000313" key="14">
    <source>
        <dbReference type="Ensembl" id="ENSCMIP00000021514.1"/>
    </source>
</evidence>
<keyword evidence="8" id="KW-0654">Proteoglycan</keyword>
<proteinExistence type="inferred from homology"/>
<feature type="chain" id="PRO_5021312675" description="Keratocan" evidence="12">
    <location>
        <begin position="26"/>
        <end position="348"/>
    </location>
</feature>
<dbReference type="AlphaFoldDB" id="A0A4W3IL56"/>
<dbReference type="SUPFAM" id="SSF52058">
    <property type="entry name" value="L domain-like"/>
    <property type="match status" value="1"/>
</dbReference>
<dbReference type="Ensembl" id="ENSCMIT00000021899.1">
    <property type="protein sequence ID" value="ENSCMIP00000021514.1"/>
    <property type="gene ID" value="ENSCMIG00000009789.1"/>
</dbReference>
<dbReference type="PROSITE" id="PS51450">
    <property type="entry name" value="LRR"/>
    <property type="match status" value="2"/>
</dbReference>
<dbReference type="OMA" id="MECFCPP"/>
<dbReference type="STRING" id="7868.ENSCMIP00000021514"/>
<accession>A0A4W3IL56</accession>
<gene>
    <name evidence="14" type="primary">kera</name>
</gene>
<organism evidence="14 15">
    <name type="scientific">Callorhinchus milii</name>
    <name type="common">Ghost shark</name>
    <dbReference type="NCBI Taxonomy" id="7868"/>
    <lineage>
        <taxon>Eukaryota</taxon>
        <taxon>Metazoa</taxon>
        <taxon>Chordata</taxon>
        <taxon>Craniata</taxon>
        <taxon>Vertebrata</taxon>
        <taxon>Chondrichthyes</taxon>
        <taxon>Holocephali</taxon>
        <taxon>Chimaeriformes</taxon>
        <taxon>Callorhinchidae</taxon>
        <taxon>Callorhinchus</taxon>
    </lineage>
</organism>
<reference evidence="15" key="1">
    <citation type="journal article" date="2006" name="Science">
        <title>Ancient noncoding elements conserved in the human genome.</title>
        <authorList>
            <person name="Venkatesh B."/>
            <person name="Kirkness E.F."/>
            <person name="Loh Y.H."/>
            <person name="Halpern A.L."/>
            <person name="Lee A.P."/>
            <person name="Johnson J."/>
            <person name="Dandona N."/>
            <person name="Viswanathan L.D."/>
            <person name="Tay A."/>
            <person name="Venter J.C."/>
            <person name="Strausberg R.L."/>
            <person name="Brenner S."/>
        </authorList>
    </citation>
    <scope>NUCLEOTIDE SEQUENCE [LARGE SCALE GENOMIC DNA]</scope>
</reference>
<evidence type="ECO:0000259" key="13">
    <source>
        <dbReference type="SMART" id="SM00013"/>
    </source>
</evidence>
<evidence type="ECO:0000256" key="11">
    <source>
        <dbReference type="ARBA" id="ARBA00041182"/>
    </source>
</evidence>
<reference evidence="15" key="2">
    <citation type="journal article" date="2007" name="PLoS Biol.">
        <title>Survey sequencing and comparative analysis of the elephant shark (Callorhinchus milii) genome.</title>
        <authorList>
            <person name="Venkatesh B."/>
            <person name="Kirkness E.F."/>
            <person name="Loh Y.H."/>
            <person name="Halpern A.L."/>
            <person name="Lee A.P."/>
            <person name="Johnson J."/>
            <person name="Dandona N."/>
            <person name="Viswanathan L.D."/>
            <person name="Tay A."/>
            <person name="Venter J.C."/>
            <person name="Strausberg R.L."/>
            <person name="Brenner S."/>
        </authorList>
    </citation>
    <scope>NUCLEOTIDE SEQUENCE [LARGE SCALE GENOMIC DNA]</scope>
</reference>
<evidence type="ECO:0000256" key="6">
    <source>
        <dbReference type="ARBA" id="ARBA00022729"/>
    </source>
</evidence>
<dbReference type="SMART" id="SM00369">
    <property type="entry name" value="LRR_TYP"/>
    <property type="match status" value="6"/>
</dbReference>
<dbReference type="GO" id="GO:0005615">
    <property type="term" value="C:extracellular space"/>
    <property type="evidence" value="ECO:0007669"/>
    <property type="project" value="TreeGrafter"/>
</dbReference>
<evidence type="ECO:0000256" key="1">
    <source>
        <dbReference type="ARBA" id="ARBA00004498"/>
    </source>
</evidence>